<keyword evidence="1" id="KW-0472">Membrane</keyword>
<proteinExistence type="predicted"/>
<feature type="transmembrane region" description="Helical" evidence="1">
    <location>
        <begin position="104"/>
        <end position="122"/>
    </location>
</feature>
<keyword evidence="1" id="KW-0812">Transmembrane</keyword>
<sequence>MSTTPTLSSILDPSHPLAYLAYLPPDVAYQVTIALYVLVAAVSIQIWDILNNLHKDYKILVKKPTSFPNVVYCTSRIFTLAYLLYAIIYESNHPIGNCEKLSKVGPWLVCIAIPSTSLLFFFRVHAMYNHHKYVSGFFFLMWLAVLGGSLTNVLGVAGFNIGPTKHCLNGTLKPYVSVGIIIQFVNDSLVFGAITLRLMQIGMEEEEMKLKDVLRVIILGKDLPAFTKALLRDGQVYYLTTSTFILMTFIIFYIDSIPLVYRTIFSIPNITLVNVMACRVYRRTKSGVYMENTTIELPLSFIRTPRAGRNNVVNLVGSQTSEMSNFGSAVFAVSKAPILDLGNSSDLSSGVEGCATRGRES</sequence>
<dbReference type="Proteomes" id="UP000724874">
    <property type="component" value="Unassembled WGS sequence"/>
</dbReference>
<gene>
    <name evidence="2" type="ORF">CPB84DRAFT_1781224</name>
</gene>
<keyword evidence="3" id="KW-1185">Reference proteome</keyword>
<evidence type="ECO:0000256" key="1">
    <source>
        <dbReference type="SAM" id="Phobius"/>
    </source>
</evidence>
<comment type="caution">
    <text evidence="2">The sequence shown here is derived from an EMBL/GenBank/DDBJ whole genome shotgun (WGS) entry which is preliminary data.</text>
</comment>
<reference evidence="2" key="1">
    <citation type="submission" date="2020-11" db="EMBL/GenBank/DDBJ databases">
        <authorList>
            <consortium name="DOE Joint Genome Institute"/>
            <person name="Ahrendt S."/>
            <person name="Riley R."/>
            <person name="Andreopoulos W."/>
            <person name="LaButti K."/>
            <person name="Pangilinan J."/>
            <person name="Ruiz-duenas F.J."/>
            <person name="Barrasa J.M."/>
            <person name="Sanchez-Garcia M."/>
            <person name="Camarero S."/>
            <person name="Miyauchi S."/>
            <person name="Serrano A."/>
            <person name="Linde D."/>
            <person name="Babiker R."/>
            <person name="Drula E."/>
            <person name="Ayuso-Fernandez I."/>
            <person name="Pacheco R."/>
            <person name="Padilla G."/>
            <person name="Ferreira P."/>
            <person name="Barriuso J."/>
            <person name="Kellner H."/>
            <person name="Castanera R."/>
            <person name="Alfaro M."/>
            <person name="Ramirez L."/>
            <person name="Pisabarro A.G."/>
            <person name="Kuo A."/>
            <person name="Tritt A."/>
            <person name="Lipzen A."/>
            <person name="He G."/>
            <person name="Yan M."/>
            <person name="Ng V."/>
            <person name="Cullen D."/>
            <person name="Martin F."/>
            <person name="Rosso M.-N."/>
            <person name="Henrissat B."/>
            <person name="Hibbett D."/>
            <person name="Martinez A.T."/>
            <person name="Grigoriev I.V."/>
        </authorList>
    </citation>
    <scope>NUCLEOTIDE SEQUENCE</scope>
    <source>
        <strain evidence="2">AH 44721</strain>
    </source>
</reference>
<feature type="transmembrane region" description="Helical" evidence="1">
    <location>
        <begin position="260"/>
        <end position="281"/>
    </location>
</feature>
<protein>
    <submittedName>
        <fullName evidence="2">Uncharacterized protein</fullName>
    </submittedName>
</protein>
<name>A0A9P5NLB9_GYMJU</name>
<feature type="transmembrane region" description="Helical" evidence="1">
    <location>
        <begin position="175"/>
        <end position="199"/>
    </location>
</feature>
<dbReference type="AlphaFoldDB" id="A0A9P5NLB9"/>
<feature type="transmembrane region" description="Helical" evidence="1">
    <location>
        <begin position="70"/>
        <end position="89"/>
    </location>
</feature>
<organism evidence="2 3">
    <name type="scientific">Gymnopilus junonius</name>
    <name type="common">Spectacular rustgill mushroom</name>
    <name type="synonym">Gymnopilus spectabilis subsp. junonius</name>
    <dbReference type="NCBI Taxonomy" id="109634"/>
    <lineage>
        <taxon>Eukaryota</taxon>
        <taxon>Fungi</taxon>
        <taxon>Dikarya</taxon>
        <taxon>Basidiomycota</taxon>
        <taxon>Agaricomycotina</taxon>
        <taxon>Agaricomycetes</taxon>
        <taxon>Agaricomycetidae</taxon>
        <taxon>Agaricales</taxon>
        <taxon>Agaricineae</taxon>
        <taxon>Hymenogastraceae</taxon>
        <taxon>Gymnopilus</taxon>
    </lineage>
</organism>
<evidence type="ECO:0000313" key="2">
    <source>
        <dbReference type="EMBL" id="KAF8898041.1"/>
    </source>
</evidence>
<dbReference type="OrthoDB" id="3038990at2759"/>
<feature type="transmembrane region" description="Helical" evidence="1">
    <location>
        <begin position="134"/>
        <end position="155"/>
    </location>
</feature>
<feature type="transmembrane region" description="Helical" evidence="1">
    <location>
        <begin position="236"/>
        <end position="254"/>
    </location>
</feature>
<keyword evidence="1" id="KW-1133">Transmembrane helix</keyword>
<dbReference type="EMBL" id="JADNYJ010000056">
    <property type="protein sequence ID" value="KAF8898041.1"/>
    <property type="molecule type" value="Genomic_DNA"/>
</dbReference>
<evidence type="ECO:0000313" key="3">
    <source>
        <dbReference type="Proteomes" id="UP000724874"/>
    </source>
</evidence>
<feature type="transmembrane region" description="Helical" evidence="1">
    <location>
        <begin position="27"/>
        <end position="50"/>
    </location>
</feature>
<accession>A0A9P5NLB9</accession>